<dbReference type="Proteomes" id="UP000243978">
    <property type="component" value="Unassembled WGS sequence"/>
</dbReference>
<gene>
    <name evidence="1" type="ORF">C8N43_1865</name>
</gene>
<name>A0A2T6BMB5_9RHOB</name>
<dbReference type="OrthoDB" id="5339359at2"/>
<sequence length="190" mass="20941">MDRRLFVMSGLGLAVSACAPGPLEGPAPTADVDALAAGLMALRSDVAASEAARAARLSYSHTAALAEAYRITDGPIIHNRKVNRGERPRGLCRHWAEDMSTRLAQEGFTTLDVTRAIANADNPFRLEHSTTVLTPRGAAMEDGMVIDPWRLAGRLHWDTVRQDTRYKWRPRAVVLEEKRQKLLAEMGRQA</sequence>
<organism evidence="1 2">
    <name type="scientific">Litoreibacter ponti</name>
    <dbReference type="NCBI Taxonomy" id="1510457"/>
    <lineage>
        <taxon>Bacteria</taxon>
        <taxon>Pseudomonadati</taxon>
        <taxon>Pseudomonadota</taxon>
        <taxon>Alphaproteobacteria</taxon>
        <taxon>Rhodobacterales</taxon>
        <taxon>Roseobacteraceae</taxon>
        <taxon>Litoreibacter</taxon>
    </lineage>
</organism>
<evidence type="ECO:0000313" key="1">
    <source>
        <dbReference type="EMBL" id="PTX57199.1"/>
    </source>
</evidence>
<evidence type="ECO:0000313" key="2">
    <source>
        <dbReference type="Proteomes" id="UP000243978"/>
    </source>
</evidence>
<dbReference type="RefSeq" id="WP_107845320.1">
    <property type="nucleotide sequence ID" value="NZ_QBKS01000001.1"/>
</dbReference>
<accession>A0A2T6BMB5</accession>
<reference evidence="1 2" key="1">
    <citation type="submission" date="2018-04" db="EMBL/GenBank/DDBJ databases">
        <title>Genomic Encyclopedia of Archaeal and Bacterial Type Strains, Phase II (KMG-II): from individual species to whole genera.</title>
        <authorList>
            <person name="Goeker M."/>
        </authorList>
    </citation>
    <scope>NUCLEOTIDE SEQUENCE [LARGE SCALE GENOMIC DNA]</scope>
    <source>
        <strain evidence="1 2">DSM 100977</strain>
    </source>
</reference>
<dbReference type="EMBL" id="QBKS01000001">
    <property type="protein sequence ID" value="PTX57199.1"/>
    <property type="molecule type" value="Genomic_DNA"/>
</dbReference>
<proteinExistence type="predicted"/>
<protein>
    <recommendedName>
        <fullName evidence="3">Lipoprotein</fullName>
    </recommendedName>
</protein>
<dbReference type="PROSITE" id="PS51257">
    <property type="entry name" value="PROKAR_LIPOPROTEIN"/>
    <property type="match status" value="1"/>
</dbReference>
<keyword evidence="2" id="KW-1185">Reference proteome</keyword>
<evidence type="ECO:0008006" key="3">
    <source>
        <dbReference type="Google" id="ProtNLM"/>
    </source>
</evidence>
<dbReference type="AlphaFoldDB" id="A0A2T6BMB5"/>
<comment type="caution">
    <text evidence="1">The sequence shown here is derived from an EMBL/GenBank/DDBJ whole genome shotgun (WGS) entry which is preliminary data.</text>
</comment>